<evidence type="ECO:0000313" key="4">
    <source>
        <dbReference type="Proteomes" id="UP000594262"/>
    </source>
</evidence>
<evidence type="ECO:0000256" key="2">
    <source>
        <dbReference type="SAM" id="Phobius"/>
    </source>
</evidence>
<sequence length="178" mass="19757">DQEDQGEDDDDQAGVVTGVLFGIIIFILLVLLIICCLHKNKKIDASIMVNEIPVKKAHETNANMEYFGKGVEKQPNHYHNPVYFFSDPPRNLSLVQNADNNIFGKKTSTVIENEHYYEDPDKYRKDGPRIVDITEPPPTPTNPSSPGNELTVPGLGGLSIEEDIYATPNKSPALPLKV</sequence>
<accession>A0A7M5XMX8</accession>
<dbReference type="AlphaFoldDB" id="A0A7M5XMX8"/>
<dbReference type="Proteomes" id="UP000594262">
    <property type="component" value="Unplaced"/>
</dbReference>
<proteinExistence type="predicted"/>
<organism evidence="3 4">
    <name type="scientific">Clytia hemisphaerica</name>
    <dbReference type="NCBI Taxonomy" id="252671"/>
    <lineage>
        <taxon>Eukaryota</taxon>
        <taxon>Metazoa</taxon>
        <taxon>Cnidaria</taxon>
        <taxon>Hydrozoa</taxon>
        <taxon>Hydroidolina</taxon>
        <taxon>Leptothecata</taxon>
        <taxon>Obeliida</taxon>
        <taxon>Clytiidae</taxon>
        <taxon>Clytia</taxon>
    </lineage>
</organism>
<keyword evidence="4" id="KW-1185">Reference proteome</keyword>
<dbReference type="EnsemblMetazoa" id="CLYHEMT025903.1">
    <property type="protein sequence ID" value="CLYHEMP025903.1"/>
    <property type="gene ID" value="CLYHEMG025903"/>
</dbReference>
<keyword evidence="2" id="KW-0472">Membrane</keyword>
<keyword evidence="2" id="KW-1133">Transmembrane helix</keyword>
<evidence type="ECO:0000256" key="1">
    <source>
        <dbReference type="SAM" id="MobiDB-lite"/>
    </source>
</evidence>
<feature type="transmembrane region" description="Helical" evidence="2">
    <location>
        <begin position="15"/>
        <end position="37"/>
    </location>
</feature>
<name>A0A7M5XMX8_9CNID</name>
<protein>
    <submittedName>
        <fullName evidence="3">Uncharacterized protein</fullName>
    </submittedName>
</protein>
<keyword evidence="2" id="KW-0812">Transmembrane</keyword>
<evidence type="ECO:0000313" key="3">
    <source>
        <dbReference type="EnsemblMetazoa" id="CLYHEMP025903.1"/>
    </source>
</evidence>
<feature type="region of interest" description="Disordered" evidence="1">
    <location>
        <begin position="119"/>
        <end position="156"/>
    </location>
</feature>
<reference evidence="3" key="1">
    <citation type="submission" date="2021-01" db="UniProtKB">
        <authorList>
            <consortium name="EnsemblMetazoa"/>
        </authorList>
    </citation>
    <scope>IDENTIFICATION</scope>
</reference>
<feature type="compositionally biased region" description="Basic and acidic residues" evidence="1">
    <location>
        <begin position="119"/>
        <end position="129"/>
    </location>
</feature>